<sequence>MSGAVEGRGERHLAPGPVLVGGVRGVLVVAEDLPRPLERR</sequence>
<reference evidence="1" key="1">
    <citation type="submission" date="2024-07" db="EMBL/GenBank/DDBJ databases">
        <authorList>
            <person name="Yu S.T."/>
        </authorList>
    </citation>
    <scope>NUCLEOTIDE SEQUENCE</scope>
    <source>
        <strain evidence="1">R39</strain>
    </source>
</reference>
<dbReference type="AlphaFoldDB" id="A0AB39QZL0"/>
<accession>A0AB39QZL0</accession>
<organism evidence="1">
    <name type="scientific">Streptomyces sp. R39</name>
    <dbReference type="NCBI Taxonomy" id="3238631"/>
    <lineage>
        <taxon>Bacteria</taxon>
        <taxon>Bacillati</taxon>
        <taxon>Actinomycetota</taxon>
        <taxon>Actinomycetes</taxon>
        <taxon>Kitasatosporales</taxon>
        <taxon>Streptomycetaceae</taxon>
        <taxon>Streptomyces</taxon>
    </lineage>
</organism>
<name>A0AB39QZL0_9ACTN</name>
<proteinExistence type="predicted"/>
<dbReference type="RefSeq" id="WP_369227741.1">
    <property type="nucleotide sequence ID" value="NZ_CP163441.1"/>
</dbReference>
<gene>
    <name evidence="1" type="ORF">AB5J52_46215</name>
</gene>
<evidence type="ECO:0000313" key="1">
    <source>
        <dbReference type="EMBL" id="XDQ49080.1"/>
    </source>
</evidence>
<protein>
    <submittedName>
        <fullName evidence="1">Uncharacterized protein</fullName>
    </submittedName>
</protein>
<dbReference type="EMBL" id="CP163441">
    <property type="protein sequence ID" value="XDQ49080.1"/>
    <property type="molecule type" value="Genomic_DNA"/>
</dbReference>